<evidence type="ECO:0000313" key="2">
    <source>
        <dbReference type="Proteomes" id="UP000595437"/>
    </source>
</evidence>
<reference evidence="2" key="1">
    <citation type="submission" date="2021-01" db="EMBL/GenBank/DDBJ databases">
        <title>Caligus Genome Assembly.</title>
        <authorList>
            <person name="Gallardo-Escarate C."/>
        </authorList>
    </citation>
    <scope>NUCLEOTIDE SEQUENCE [LARGE SCALE GENOMIC DNA]</scope>
</reference>
<proteinExistence type="predicted"/>
<dbReference type="Proteomes" id="UP000595437">
    <property type="component" value="Chromosome 3"/>
</dbReference>
<organism evidence="1 2">
    <name type="scientific">Caligus rogercresseyi</name>
    <name type="common">Sea louse</name>
    <dbReference type="NCBI Taxonomy" id="217165"/>
    <lineage>
        <taxon>Eukaryota</taxon>
        <taxon>Metazoa</taxon>
        <taxon>Ecdysozoa</taxon>
        <taxon>Arthropoda</taxon>
        <taxon>Crustacea</taxon>
        <taxon>Multicrustacea</taxon>
        <taxon>Hexanauplia</taxon>
        <taxon>Copepoda</taxon>
        <taxon>Siphonostomatoida</taxon>
        <taxon>Caligidae</taxon>
        <taxon>Caligus</taxon>
    </lineage>
</organism>
<protein>
    <submittedName>
        <fullName evidence="1">Uncharacterized protein</fullName>
    </submittedName>
</protein>
<dbReference type="AlphaFoldDB" id="A0A7T8HLM9"/>
<sequence>MSKIFNLERITTYIKKKLKDKKASGIDGIDGKVFKRLPEKIAPFFLQIGESMELKAGFPNPSQEGE</sequence>
<accession>A0A7T8HLM9</accession>
<name>A0A7T8HLM9_CALRO</name>
<dbReference type="EMBL" id="CP045892">
    <property type="protein sequence ID" value="QQP52309.1"/>
    <property type="molecule type" value="Genomic_DNA"/>
</dbReference>
<evidence type="ECO:0000313" key="1">
    <source>
        <dbReference type="EMBL" id="QQP52309.1"/>
    </source>
</evidence>
<gene>
    <name evidence="1" type="ORF">FKW44_004427</name>
</gene>
<keyword evidence="2" id="KW-1185">Reference proteome</keyword>
<feature type="non-terminal residue" evidence="1">
    <location>
        <position position="66"/>
    </location>
</feature>